<feature type="domain" description="Leucine-rich repeat-containing N-terminal plant-type" evidence="12">
    <location>
        <begin position="25"/>
        <end position="63"/>
    </location>
</feature>
<keyword evidence="4" id="KW-0433">Leucine-rich repeat</keyword>
<evidence type="ECO:0000256" key="4">
    <source>
        <dbReference type="ARBA" id="ARBA00022614"/>
    </source>
</evidence>
<dbReference type="InterPro" id="IPR032675">
    <property type="entry name" value="LRR_dom_sf"/>
</dbReference>
<keyword evidence="9" id="KW-0472">Membrane</keyword>
<evidence type="ECO:0000256" key="3">
    <source>
        <dbReference type="ARBA" id="ARBA00022512"/>
    </source>
</evidence>
<evidence type="ECO:0000313" key="13">
    <source>
        <dbReference type="EMBL" id="VFU21499.1"/>
    </source>
</evidence>
<evidence type="ECO:0000256" key="2">
    <source>
        <dbReference type="ARBA" id="ARBA00004191"/>
    </source>
</evidence>
<evidence type="ECO:0000256" key="7">
    <source>
        <dbReference type="ARBA" id="ARBA00022737"/>
    </source>
</evidence>
<dbReference type="PANTHER" id="PTHR48059:SF4">
    <property type="entry name" value="POLYGALACTURONASE INHIBITOR 1-RELATED"/>
    <property type="match status" value="1"/>
</dbReference>
<dbReference type="GO" id="GO:0016020">
    <property type="term" value="C:membrane"/>
    <property type="evidence" value="ECO:0007669"/>
    <property type="project" value="UniProtKB-SubCell"/>
</dbReference>
<dbReference type="InterPro" id="IPR051848">
    <property type="entry name" value="PGIP"/>
</dbReference>
<evidence type="ECO:0000256" key="1">
    <source>
        <dbReference type="ARBA" id="ARBA00004167"/>
    </source>
</evidence>
<keyword evidence="5" id="KW-0812">Transmembrane</keyword>
<evidence type="ECO:0000256" key="5">
    <source>
        <dbReference type="ARBA" id="ARBA00022692"/>
    </source>
</evidence>
<dbReference type="InterPro" id="IPR001611">
    <property type="entry name" value="Leu-rich_rpt"/>
</dbReference>
<dbReference type="FunFam" id="3.80.10.10:FF:000095">
    <property type="entry name" value="LRR receptor-like serine/threonine-protein kinase GSO1"/>
    <property type="match status" value="1"/>
</dbReference>
<dbReference type="GO" id="GO:0009653">
    <property type="term" value="P:anatomical structure morphogenesis"/>
    <property type="evidence" value="ECO:0007669"/>
    <property type="project" value="UniProtKB-ARBA"/>
</dbReference>
<keyword evidence="6 11" id="KW-0732">Signal</keyword>
<keyword evidence="3" id="KW-0964">Secreted</keyword>
<dbReference type="InterPro" id="IPR013210">
    <property type="entry name" value="LRR_N_plant-typ"/>
</dbReference>
<keyword evidence="8" id="KW-1133">Transmembrane helix</keyword>
<comment type="subcellular location">
    <subcellularLocation>
        <location evidence="1">Membrane</location>
        <topology evidence="1">Single-pass membrane protein</topology>
    </subcellularLocation>
    <subcellularLocation>
        <location evidence="2">Secreted</location>
        <location evidence="2">Cell wall</location>
    </subcellularLocation>
</comment>
<organism evidence="13">
    <name type="scientific">Salix viminalis</name>
    <name type="common">Common osier</name>
    <name type="synonym">Basket willow</name>
    <dbReference type="NCBI Taxonomy" id="40686"/>
    <lineage>
        <taxon>Eukaryota</taxon>
        <taxon>Viridiplantae</taxon>
        <taxon>Streptophyta</taxon>
        <taxon>Embryophyta</taxon>
        <taxon>Tracheophyta</taxon>
        <taxon>Spermatophyta</taxon>
        <taxon>Magnoliopsida</taxon>
        <taxon>eudicotyledons</taxon>
        <taxon>Gunneridae</taxon>
        <taxon>Pentapetalae</taxon>
        <taxon>rosids</taxon>
        <taxon>fabids</taxon>
        <taxon>Malpighiales</taxon>
        <taxon>Salicaceae</taxon>
        <taxon>Saliceae</taxon>
        <taxon>Salix</taxon>
    </lineage>
</organism>
<evidence type="ECO:0000256" key="6">
    <source>
        <dbReference type="ARBA" id="ARBA00022729"/>
    </source>
</evidence>
<proteinExistence type="inferred from homology"/>
<gene>
    <name evidence="13" type="ORF">SVIM_LOCUS13917</name>
</gene>
<sequence>MKTLFVSLLISTLLSLSLSQELCNSQDKQVLLQIKKHFGDPYLLASWKSDTDCCTDWYQVECDSTTNRIISLTVFAGTLSGEIPAAVGDLPYLQNLVLRKLTNITGPVQPAIAKLVHLTSLRLDWLSLTGTVPDFLSQLKNLTFLDLSFNGFSGTIPSSLALLPNLGALHLDRNKLTGSIPESFGTFKGSVPDLYLSHNQLTGEIPASLGNMDFSVIDLSRNQLVGDASMLFGPNKTTNNVYLSRNLFEFNLSNVTLNVSYNRLCGQIPVGGKLQSLDSSKELCNSHDKKVLLQIKKHFGDPYHLASWLPGTDCCKAWNQVECDPTTNRIVSLRMYSGNLSGEIPAEVGDLPYLKTLELHKLTNITGPIPTSISNLINLISLRLSRLNLSGPVPDSLSNLKNLRVLDLSFNSLSGSIPSSLALLPEIDILGLDRNKLTGPFQESFGNFVGRVPGISLSHNQLSGKIPASLDNRDFRWVDFSRNKLEGDASMFFGPNKTTGVVDLSRNLLEFDFSKVVFPTTLTNLDINHNKIFGSIPTQMTQLTILSLNVSYNRLCGLIPQGGKLPSLDYTAYFHNKCLCGTPLESCK</sequence>
<evidence type="ECO:0000256" key="10">
    <source>
        <dbReference type="ARBA" id="ARBA00038043"/>
    </source>
</evidence>
<evidence type="ECO:0000256" key="8">
    <source>
        <dbReference type="ARBA" id="ARBA00022989"/>
    </source>
</evidence>
<keyword evidence="3" id="KW-0134">Cell wall</keyword>
<feature type="signal peptide" evidence="11">
    <location>
        <begin position="1"/>
        <end position="19"/>
    </location>
</feature>
<reference evidence="13" key="1">
    <citation type="submission" date="2019-03" db="EMBL/GenBank/DDBJ databases">
        <authorList>
            <person name="Mank J."/>
            <person name="Almeida P."/>
        </authorList>
    </citation>
    <scope>NUCLEOTIDE SEQUENCE</scope>
    <source>
        <strain evidence="13">78183</strain>
    </source>
</reference>
<dbReference type="SUPFAM" id="SSF52058">
    <property type="entry name" value="L domain-like"/>
    <property type="match status" value="2"/>
</dbReference>
<evidence type="ECO:0000256" key="9">
    <source>
        <dbReference type="ARBA" id="ARBA00023136"/>
    </source>
</evidence>
<dbReference type="GO" id="GO:0099402">
    <property type="term" value="P:plant organ development"/>
    <property type="evidence" value="ECO:0007669"/>
    <property type="project" value="UniProtKB-ARBA"/>
</dbReference>
<keyword evidence="7" id="KW-0677">Repeat</keyword>
<dbReference type="Pfam" id="PF08263">
    <property type="entry name" value="LRRNT_2"/>
    <property type="match status" value="2"/>
</dbReference>
<dbReference type="AlphaFoldDB" id="A0A6N2K0G3"/>
<dbReference type="PROSITE" id="PS51450">
    <property type="entry name" value="LRR"/>
    <property type="match status" value="1"/>
</dbReference>
<dbReference type="EMBL" id="CAADRP010000002">
    <property type="protein sequence ID" value="VFU21499.1"/>
    <property type="molecule type" value="Genomic_DNA"/>
</dbReference>
<feature type="chain" id="PRO_5026730502" description="Leucine-rich repeat-containing N-terminal plant-type domain-containing protein" evidence="11">
    <location>
        <begin position="20"/>
        <end position="588"/>
    </location>
</feature>
<dbReference type="PANTHER" id="PTHR48059">
    <property type="entry name" value="POLYGALACTURONASE INHIBITOR 1"/>
    <property type="match status" value="1"/>
</dbReference>
<accession>A0A6N2K0G3</accession>
<protein>
    <recommendedName>
        <fullName evidence="12">Leucine-rich repeat-containing N-terminal plant-type domain-containing protein</fullName>
    </recommendedName>
</protein>
<name>A0A6N2K0G3_SALVM</name>
<comment type="similarity">
    <text evidence="10">Belongs to the polygalacturonase-inhibiting protein family.</text>
</comment>
<dbReference type="PRINTS" id="PR00019">
    <property type="entry name" value="LEURICHRPT"/>
</dbReference>
<dbReference type="Gene3D" id="3.80.10.10">
    <property type="entry name" value="Ribonuclease Inhibitor"/>
    <property type="match status" value="2"/>
</dbReference>
<dbReference type="FunFam" id="3.80.10.10:FF:000400">
    <property type="entry name" value="Nuclear pore complex protein NUP107"/>
    <property type="match status" value="1"/>
</dbReference>
<dbReference type="Pfam" id="PF00560">
    <property type="entry name" value="LRR_1"/>
    <property type="match status" value="4"/>
</dbReference>
<evidence type="ECO:0000259" key="12">
    <source>
        <dbReference type="Pfam" id="PF08263"/>
    </source>
</evidence>
<feature type="domain" description="Leucine-rich repeat-containing N-terminal plant-type" evidence="12">
    <location>
        <begin position="286"/>
        <end position="324"/>
    </location>
</feature>
<evidence type="ECO:0000256" key="11">
    <source>
        <dbReference type="SAM" id="SignalP"/>
    </source>
</evidence>